<organism evidence="7 8">
    <name type="scientific">Paracoccus homiensis</name>
    <dbReference type="NCBI Taxonomy" id="364199"/>
    <lineage>
        <taxon>Bacteria</taxon>
        <taxon>Pseudomonadati</taxon>
        <taxon>Pseudomonadota</taxon>
        <taxon>Alphaproteobacteria</taxon>
        <taxon>Rhodobacterales</taxon>
        <taxon>Paracoccaceae</taxon>
        <taxon>Paracoccus</taxon>
    </lineage>
</organism>
<dbReference type="RefSeq" id="WP_090736620.1">
    <property type="nucleotide sequence ID" value="NZ_FOHO01000012.1"/>
</dbReference>
<evidence type="ECO:0000256" key="1">
    <source>
        <dbReference type="ARBA" id="ARBA00004236"/>
    </source>
</evidence>
<dbReference type="STRING" id="364199.SAMN04489858_11298"/>
<comment type="subcellular location">
    <subcellularLocation>
        <location evidence="1">Cell membrane</location>
    </subcellularLocation>
</comment>
<accession>A0A1I0HUG1</accession>
<dbReference type="PANTHER" id="PTHR43646">
    <property type="entry name" value="GLYCOSYLTRANSFERASE"/>
    <property type="match status" value="1"/>
</dbReference>
<dbReference type="SUPFAM" id="SSF53448">
    <property type="entry name" value="Nucleotide-diphospho-sugar transferases"/>
    <property type="match status" value="1"/>
</dbReference>
<protein>
    <submittedName>
        <fullName evidence="7">Glycosyl transferase family 2</fullName>
    </submittedName>
</protein>
<dbReference type="Proteomes" id="UP000199180">
    <property type="component" value="Unassembled WGS sequence"/>
</dbReference>
<gene>
    <name evidence="7" type="ORF">SAMN04489858_11298</name>
</gene>
<name>A0A1I0HUG1_9RHOB</name>
<feature type="domain" description="Glycosyltransferase 2-like" evidence="6">
    <location>
        <begin position="11"/>
        <end position="131"/>
    </location>
</feature>
<evidence type="ECO:0000259" key="6">
    <source>
        <dbReference type="Pfam" id="PF00535"/>
    </source>
</evidence>
<keyword evidence="4 7" id="KW-0808">Transferase</keyword>
<keyword evidence="3" id="KW-0328">Glycosyltransferase</keyword>
<dbReference type="EMBL" id="FOHO01000012">
    <property type="protein sequence ID" value="SET86889.1"/>
    <property type="molecule type" value="Genomic_DNA"/>
</dbReference>
<reference evidence="7 8" key="1">
    <citation type="submission" date="2016-10" db="EMBL/GenBank/DDBJ databases">
        <authorList>
            <person name="de Groot N.N."/>
        </authorList>
    </citation>
    <scope>NUCLEOTIDE SEQUENCE [LARGE SCALE GENOMIC DNA]</scope>
    <source>
        <strain evidence="7 8">DSM 17862</strain>
    </source>
</reference>
<dbReference type="GO" id="GO:0016757">
    <property type="term" value="F:glycosyltransferase activity"/>
    <property type="evidence" value="ECO:0007669"/>
    <property type="project" value="UniProtKB-KW"/>
</dbReference>
<dbReference type="AlphaFoldDB" id="A0A1I0HUG1"/>
<proteinExistence type="predicted"/>
<sequence length="354" mass="37983">MTRPQPPDIAIVIPARNEAARIADCLTALAGQVSERVRVILVVNNTTDGTAGLARKVASRNGINLSVLECTLAAHEGVGTARRMGCDHALRTIPDLRSLLTTDADCIVAPDWIARNLAHLDEADVVCGRIEPMASETEILVRIDAQLGVLEATYRRLVQDFFARYVPGHAEIAGTHGEAAGASLALTREAYVMAGGFAAVKCGEDRRIVRALRLAGARVLHSDDVTVQASCRLTGRAPGGMSHALKERTDTRDYLIDDSLPPADWLIRKAGCGCLGPWPLLVPARLRLNVRDLPRHIEILETFRNSERVLPAARTPAASLSKCHVIGAAPERRTAIIPAVPSPQPSARSTLKGA</sequence>
<dbReference type="InterPro" id="IPR001173">
    <property type="entry name" value="Glyco_trans_2-like"/>
</dbReference>
<dbReference type="Gene3D" id="3.90.550.10">
    <property type="entry name" value="Spore Coat Polysaccharide Biosynthesis Protein SpsA, Chain A"/>
    <property type="match status" value="1"/>
</dbReference>
<dbReference type="PANTHER" id="PTHR43646:SF2">
    <property type="entry name" value="GLYCOSYLTRANSFERASE 2-LIKE DOMAIN-CONTAINING PROTEIN"/>
    <property type="match status" value="1"/>
</dbReference>
<dbReference type="InterPro" id="IPR029044">
    <property type="entry name" value="Nucleotide-diphossugar_trans"/>
</dbReference>
<evidence type="ECO:0000256" key="2">
    <source>
        <dbReference type="ARBA" id="ARBA00022475"/>
    </source>
</evidence>
<dbReference type="Pfam" id="PF00535">
    <property type="entry name" value="Glycos_transf_2"/>
    <property type="match status" value="1"/>
</dbReference>
<dbReference type="OrthoDB" id="8416156at2"/>
<keyword evidence="8" id="KW-1185">Reference proteome</keyword>
<evidence type="ECO:0000313" key="8">
    <source>
        <dbReference type="Proteomes" id="UP000199180"/>
    </source>
</evidence>
<dbReference type="CDD" id="cd00761">
    <property type="entry name" value="Glyco_tranf_GTA_type"/>
    <property type="match status" value="1"/>
</dbReference>
<evidence type="ECO:0000256" key="5">
    <source>
        <dbReference type="ARBA" id="ARBA00023136"/>
    </source>
</evidence>
<evidence type="ECO:0000313" key="7">
    <source>
        <dbReference type="EMBL" id="SET86889.1"/>
    </source>
</evidence>
<evidence type="ECO:0000256" key="4">
    <source>
        <dbReference type="ARBA" id="ARBA00022679"/>
    </source>
</evidence>
<evidence type="ECO:0000256" key="3">
    <source>
        <dbReference type="ARBA" id="ARBA00022676"/>
    </source>
</evidence>
<keyword evidence="2" id="KW-1003">Cell membrane</keyword>
<keyword evidence="5" id="KW-0472">Membrane</keyword>
<dbReference type="GO" id="GO:0005886">
    <property type="term" value="C:plasma membrane"/>
    <property type="evidence" value="ECO:0007669"/>
    <property type="project" value="UniProtKB-SubCell"/>
</dbReference>